<organism evidence="4 5">
    <name type="scientific">Cryptotermes secundus</name>
    <dbReference type="NCBI Taxonomy" id="105785"/>
    <lineage>
        <taxon>Eukaryota</taxon>
        <taxon>Metazoa</taxon>
        <taxon>Ecdysozoa</taxon>
        <taxon>Arthropoda</taxon>
        <taxon>Hexapoda</taxon>
        <taxon>Insecta</taxon>
        <taxon>Pterygota</taxon>
        <taxon>Neoptera</taxon>
        <taxon>Polyneoptera</taxon>
        <taxon>Dictyoptera</taxon>
        <taxon>Blattodea</taxon>
        <taxon>Blattoidea</taxon>
        <taxon>Termitoidae</taxon>
        <taxon>Kalotermitidae</taxon>
        <taxon>Cryptotermitinae</taxon>
        <taxon>Cryptotermes</taxon>
    </lineage>
</organism>
<dbReference type="EMBL" id="NEVH01019078">
    <property type="protein sequence ID" value="PNF22877.1"/>
    <property type="molecule type" value="Genomic_DNA"/>
</dbReference>
<gene>
    <name evidence="4" type="ORF">B7P43_G14855</name>
</gene>
<dbReference type="AlphaFoldDB" id="A0A2J7Q2S6"/>
<name>A0A2J7Q2S6_9NEOP</name>
<protein>
    <recommendedName>
        <fullName evidence="3">DDE Tnp4 domain-containing protein</fullName>
    </recommendedName>
</protein>
<evidence type="ECO:0000313" key="5">
    <source>
        <dbReference type="Proteomes" id="UP000235965"/>
    </source>
</evidence>
<comment type="cofactor">
    <cofactor evidence="1">
        <name>a divalent metal cation</name>
        <dbReference type="ChEBI" id="CHEBI:60240"/>
    </cofactor>
</comment>
<reference evidence="4 5" key="1">
    <citation type="submission" date="2017-12" db="EMBL/GenBank/DDBJ databases">
        <title>Hemimetabolous genomes reveal molecular basis of termite eusociality.</title>
        <authorList>
            <person name="Harrison M.C."/>
            <person name="Jongepier E."/>
            <person name="Robertson H.M."/>
            <person name="Arning N."/>
            <person name="Bitard-Feildel T."/>
            <person name="Chao H."/>
            <person name="Childers C.P."/>
            <person name="Dinh H."/>
            <person name="Doddapaneni H."/>
            <person name="Dugan S."/>
            <person name="Gowin J."/>
            <person name="Greiner C."/>
            <person name="Han Y."/>
            <person name="Hu H."/>
            <person name="Hughes D.S.T."/>
            <person name="Huylmans A.-K."/>
            <person name="Kemena C."/>
            <person name="Kremer L.P.M."/>
            <person name="Lee S.L."/>
            <person name="Lopez-Ezquerra A."/>
            <person name="Mallet L."/>
            <person name="Monroy-Kuhn J.M."/>
            <person name="Moser A."/>
            <person name="Murali S.C."/>
            <person name="Muzny D.M."/>
            <person name="Otani S."/>
            <person name="Piulachs M.-D."/>
            <person name="Poelchau M."/>
            <person name="Qu J."/>
            <person name="Schaub F."/>
            <person name="Wada-Katsumata A."/>
            <person name="Worley K.C."/>
            <person name="Xie Q."/>
            <person name="Ylla G."/>
            <person name="Poulsen M."/>
            <person name="Gibbs R.A."/>
            <person name="Schal C."/>
            <person name="Richards S."/>
            <person name="Belles X."/>
            <person name="Korb J."/>
            <person name="Bornberg-Bauer E."/>
        </authorList>
    </citation>
    <scope>NUCLEOTIDE SEQUENCE [LARGE SCALE GENOMIC DNA]</scope>
    <source>
        <tissue evidence="4">Whole body</tissue>
    </source>
</reference>
<dbReference type="InterPro" id="IPR027806">
    <property type="entry name" value="HARBI1_dom"/>
</dbReference>
<evidence type="ECO:0000256" key="1">
    <source>
        <dbReference type="ARBA" id="ARBA00001968"/>
    </source>
</evidence>
<dbReference type="GO" id="GO:0046872">
    <property type="term" value="F:metal ion binding"/>
    <property type="evidence" value="ECO:0007669"/>
    <property type="project" value="UniProtKB-KW"/>
</dbReference>
<evidence type="ECO:0000313" key="4">
    <source>
        <dbReference type="EMBL" id="PNF22877.1"/>
    </source>
</evidence>
<keyword evidence="2" id="KW-0479">Metal-binding</keyword>
<accession>A0A2J7Q2S6</accession>
<feature type="domain" description="DDE Tnp4" evidence="3">
    <location>
        <begin position="4"/>
        <end position="102"/>
    </location>
</feature>
<evidence type="ECO:0000259" key="3">
    <source>
        <dbReference type="Pfam" id="PF13359"/>
    </source>
</evidence>
<sequence>DESGFMYWNYNDYYSVVLMAVADSNFRFVHINIGSFGKDCDSTIFKRSALLPEQKSLSGTEGQAVPFVLVGDEAFALCMAFIRNRSGLPIEETSVEATTNISTLDDLPPESETRGGRSANHTRQIFSEYFEGVGTVPWKLLKI</sequence>
<keyword evidence="5" id="KW-1185">Reference proteome</keyword>
<dbReference type="Pfam" id="PF13359">
    <property type="entry name" value="DDE_Tnp_4"/>
    <property type="match status" value="1"/>
</dbReference>
<dbReference type="STRING" id="105785.A0A2J7Q2S6"/>
<dbReference type="Proteomes" id="UP000235965">
    <property type="component" value="Unassembled WGS sequence"/>
</dbReference>
<comment type="caution">
    <text evidence="4">The sequence shown here is derived from an EMBL/GenBank/DDBJ whole genome shotgun (WGS) entry which is preliminary data.</text>
</comment>
<proteinExistence type="predicted"/>
<feature type="non-terminal residue" evidence="4">
    <location>
        <position position="1"/>
    </location>
</feature>
<dbReference type="InParanoid" id="A0A2J7Q2S6"/>
<evidence type="ECO:0000256" key="2">
    <source>
        <dbReference type="ARBA" id="ARBA00022723"/>
    </source>
</evidence>